<dbReference type="KEGG" id="schv:BRCON_0421"/>
<accession>A0A2Z4Y2X6</accession>
<dbReference type="PROSITE" id="PS51197">
    <property type="entry name" value="HTH_RRF2_2"/>
    <property type="match status" value="1"/>
</dbReference>
<dbReference type="PROSITE" id="PS01332">
    <property type="entry name" value="HTH_RRF2_1"/>
    <property type="match status" value="1"/>
</dbReference>
<dbReference type="SUPFAM" id="SSF46785">
    <property type="entry name" value="Winged helix' DNA-binding domain"/>
    <property type="match status" value="1"/>
</dbReference>
<evidence type="ECO:0000313" key="2">
    <source>
        <dbReference type="EMBL" id="AXA35198.1"/>
    </source>
</evidence>
<dbReference type="NCBIfam" id="TIGR00738">
    <property type="entry name" value="rrf2_super"/>
    <property type="match status" value="1"/>
</dbReference>
<dbReference type="Proteomes" id="UP000262583">
    <property type="component" value="Chromosome"/>
</dbReference>
<keyword evidence="2" id="KW-0548">Nucleotidyltransferase</keyword>
<protein>
    <submittedName>
        <fullName evidence="2">Putative transcriptional regulator of sulfate adenylyltransferase, Rrf2 family</fullName>
    </submittedName>
</protein>
<name>A0A2Z4Y2X6_SUMC1</name>
<organism evidence="2 3">
    <name type="scientific">Sumerlaea chitinivorans</name>
    <dbReference type="NCBI Taxonomy" id="2250252"/>
    <lineage>
        <taxon>Bacteria</taxon>
        <taxon>Candidatus Sumerlaeota</taxon>
        <taxon>Candidatus Sumerlaeia</taxon>
        <taxon>Candidatus Sumerlaeales</taxon>
        <taxon>Candidatus Sumerlaeaceae</taxon>
        <taxon>Candidatus Sumerlaea</taxon>
    </lineage>
</organism>
<evidence type="ECO:0000313" key="3">
    <source>
        <dbReference type="Proteomes" id="UP000262583"/>
    </source>
</evidence>
<dbReference type="Pfam" id="PF02082">
    <property type="entry name" value="Rrf2"/>
    <property type="match status" value="1"/>
</dbReference>
<dbReference type="AlphaFoldDB" id="A0A2Z4Y2X6"/>
<dbReference type="GO" id="GO:0003677">
    <property type="term" value="F:DNA binding"/>
    <property type="evidence" value="ECO:0007669"/>
    <property type="project" value="UniProtKB-KW"/>
</dbReference>
<dbReference type="GO" id="GO:0005829">
    <property type="term" value="C:cytosol"/>
    <property type="evidence" value="ECO:0007669"/>
    <property type="project" value="TreeGrafter"/>
</dbReference>
<proteinExistence type="predicted"/>
<dbReference type="GO" id="GO:0003700">
    <property type="term" value="F:DNA-binding transcription factor activity"/>
    <property type="evidence" value="ECO:0007669"/>
    <property type="project" value="TreeGrafter"/>
</dbReference>
<dbReference type="InterPro" id="IPR036388">
    <property type="entry name" value="WH-like_DNA-bd_sf"/>
</dbReference>
<keyword evidence="2" id="KW-0808">Transferase</keyword>
<evidence type="ECO:0000256" key="1">
    <source>
        <dbReference type="ARBA" id="ARBA00023125"/>
    </source>
</evidence>
<dbReference type="InterPro" id="IPR036390">
    <property type="entry name" value="WH_DNA-bd_sf"/>
</dbReference>
<dbReference type="PANTHER" id="PTHR33221">
    <property type="entry name" value="WINGED HELIX-TURN-HELIX TRANSCRIPTIONAL REGULATOR, RRF2 FAMILY"/>
    <property type="match status" value="1"/>
</dbReference>
<dbReference type="EMBL" id="CP030759">
    <property type="protein sequence ID" value="AXA35198.1"/>
    <property type="molecule type" value="Genomic_DNA"/>
</dbReference>
<dbReference type="InterPro" id="IPR000944">
    <property type="entry name" value="Tscrpt_reg_Rrf2"/>
</dbReference>
<reference evidence="2 3" key="1">
    <citation type="submission" date="2018-05" db="EMBL/GenBank/DDBJ databases">
        <title>A metagenomic window into the 2 km-deep terrestrial subsurface aquifer revealed taxonomically and functionally diverse microbial community comprising novel uncultured bacterial lineages.</title>
        <authorList>
            <person name="Kadnikov V.V."/>
            <person name="Mardanov A.V."/>
            <person name="Beletsky A.V."/>
            <person name="Banks D."/>
            <person name="Pimenov N.V."/>
            <person name="Frank Y.A."/>
            <person name="Karnachuk O.V."/>
            <person name="Ravin N.V."/>
        </authorList>
    </citation>
    <scope>NUCLEOTIDE SEQUENCE [LARGE SCALE GENOMIC DNA]</scope>
    <source>
        <strain evidence="2">BY</strain>
    </source>
</reference>
<gene>
    <name evidence="2" type="ORF">BRCON_0421</name>
</gene>
<dbReference type="PANTHER" id="PTHR33221:SF5">
    <property type="entry name" value="HTH-TYPE TRANSCRIPTIONAL REGULATOR ISCR"/>
    <property type="match status" value="1"/>
</dbReference>
<dbReference type="Gene3D" id="1.10.10.10">
    <property type="entry name" value="Winged helix-like DNA-binding domain superfamily/Winged helix DNA-binding domain"/>
    <property type="match status" value="1"/>
</dbReference>
<dbReference type="InterPro" id="IPR030489">
    <property type="entry name" value="TR_Rrf2-type_CS"/>
</dbReference>
<sequence length="143" mass="15679">MRLTKKAEYAIRAMIALGRAGDQPVTIQRIATSQGLPKKFLEQILLALKAQGLVESHAGPHGGYRLARPTESISLADILNAVGDRLASRAGKRSRSSTGSSTLETLLEDIRRCVSAKTRQISLAQLCENSTTEKQVEELMWYI</sequence>
<dbReference type="GO" id="GO:0016779">
    <property type="term" value="F:nucleotidyltransferase activity"/>
    <property type="evidence" value="ECO:0007669"/>
    <property type="project" value="UniProtKB-KW"/>
</dbReference>
<keyword evidence="1" id="KW-0238">DNA-binding</keyword>